<keyword evidence="5" id="KW-1185">Reference proteome</keyword>
<proteinExistence type="predicted"/>
<dbReference type="EMBL" id="BAAFST010000015">
    <property type="protein sequence ID" value="GAB1299453.1"/>
    <property type="molecule type" value="Genomic_DNA"/>
</dbReference>
<dbReference type="SUPFAM" id="SSF57302">
    <property type="entry name" value="Snake toxin-like"/>
    <property type="match status" value="1"/>
</dbReference>
<gene>
    <name evidence="4" type="ORF">APTSU1_001468900</name>
</gene>
<dbReference type="InterPro" id="IPR052874">
    <property type="entry name" value="Sperm-ZP_regulatory"/>
</dbReference>
<feature type="signal peptide" evidence="2">
    <location>
        <begin position="1"/>
        <end position="39"/>
    </location>
</feature>
<protein>
    <submittedName>
        <fullName evidence="4">Lymphocyte antigen 6K</fullName>
    </submittedName>
</protein>
<evidence type="ECO:0000259" key="3">
    <source>
        <dbReference type="Pfam" id="PF00021"/>
    </source>
</evidence>
<evidence type="ECO:0000313" key="4">
    <source>
        <dbReference type="EMBL" id="GAB1299453.1"/>
    </source>
</evidence>
<organism evidence="4 5">
    <name type="scientific">Apodemus speciosus</name>
    <name type="common">Large Japanese field mouse</name>
    <dbReference type="NCBI Taxonomy" id="105296"/>
    <lineage>
        <taxon>Eukaryota</taxon>
        <taxon>Metazoa</taxon>
        <taxon>Chordata</taxon>
        <taxon>Craniata</taxon>
        <taxon>Vertebrata</taxon>
        <taxon>Euteleostomi</taxon>
        <taxon>Mammalia</taxon>
        <taxon>Eutheria</taxon>
        <taxon>Euarchontoglires</taxon>
        <taxon>Glires</taxon>
        <taxon>Rodentia</taxon>
        <taxon>Myomorpha</taxon>
        <taxon>Muroidea</taxon>
        <taxon>Muridae</taxon>
        <taxon>Murinae</taxon>
        <taxon>Apodemus</taxon>
    </lineage>
</organism>
<feature type="chain" id="PRO_5045432881" evidence="2">
    <location>
        <begin position="40"/>
        <end position="105"/>
    </location>
</feature>
<dbReference type="Proteomes" id="UP001623349">
    <property type="component" value="Unassembled WGS sequence"/>
</dbReference>
<name>A0ABQ0FJM0_APOSI</name>
<evidence type="ECO:0000313" key="5">
    <source>
        <dbReference type="Proteomes" id="UP001623349"/>
    </source>
</evidence>
<feature type="domain" description="UPAR/Ly6" evidence="3">
    <location>
        <begin position="43"/>
        <end position="100"/>
    </location>
</feature>
<dbReference type="InterPro" id="IPR045860">
    <property type="entry name" value="Snake_toxin-like_sf"/>
</dbReference>
<keyword evidence="1 2" id="KW-0732">Signal</keyword>
<evidence type="ECO:0000256" key="2">
    <source>
        <dbReference type="SAM" id="SignalP"/>
    </source>
</evidence>
<dbReference type="PANTHER" id="PTHR15049">
    <property type="entry name" value="GLYCOSYL-PHOSPHATIDYLINOSITOL-ANCHORED MOLECULE-LIKE PROTEIN-RELATED"/>
    <property type="match status" value="1"/>
</dbReference>
<evidence type="ECO:0000256" key="1">
    <source>
        <dbReference type="ARBA" id="ARBA00022729"/>
    </source>
</evidence>
<dbReference type="Pfam" id="PF00021">
    <property type="entry name" value="UPAR_LY6"/>
    <property type="match status" value="1"/>
</dbReference>
<sequence>MQGPMDTLRRGLLRKTRHPLKMVILVALLIVLALPLVQSDGNINCHVCEIENSFGCTNPIECPQGKTFCLMAVVRVFERFFYVSKQCTQKCSTSEVKFPSSNPQP</sequence>
<dbReference type="InterPro" id="IPR016054">
    <property type="entry name" value="LY6_UPA_recep-like"/>
</dbReference>
<comment type="caution">
    <text evidence="4">The sequence shown here is derived from an EMBL/GenBank/DDBJ whole genome shotgun (WGS) entry which is preliminary data.</text>
</comment>
<dbReference type="Gene3D" id="2.10.60.10">
    <property type="entry name" value="CD59"/>
    <property type="match status" value="1"/>
</dbReference>
<reference evidence="4 5" key="1">
    <citation type="submission" date="2024-08" db="EMBL/GenBank/DDBJ databases">
        <title>The draft genome of Apodemus speciosus.</title>
        <authorList>
            <person name="Nabeshima K."/>
            <person name="Suzuki S."/>
            <person name="Onuma M."/>
        </authorList>
    </citation>
    <scope>NUCLEOTIDE SEQUENCE [LARGE SCALE GENOMIC DNA]</scope>
    <source>
        <strain evidence="4">IB14-021</strain>
    </source>
</reference>
<dbReference type="PANTHER" id="PTHR15049:SF1">
    <property type="entry name" value="LYMPHOCYTE ANTIGEN 6K"/>
    <property type="match status" value="1"/>
</dbReference>
<accession>A0ABQ0FJM0</accession>